<accession>A0ABX5WGZ9</accession>
<feature type="domain" description="Putative Flp pilus-assembly TadG-like N-terminal" evidence="2">
    <location>
        <begin position="18"/>
        <end position="59"/>
    </location>
</feature>
<dbReference type="Gene3D" id="3.40.50.410">
    <property type="entry name" value="von Willebrand factor, type A domain"/>
    <property type="match status" value="1"/>
</dbReference>
<protein>
    <submittedName>
        <fullName evidence="3">TadE/TadG family type IV pilus assembly protein</fullName>
    </submittedName>
</protein>
<name>A0ABX5WGZ9_9BRAD</name>
<dbReference type="Pfam" id="PF13400">
    <property type="entry name" value="Tad"/>
    <property type="match status" value="1"/>
</dbReference>
<keyword evidence="1" id="KW-0812">Transmembrane</keyword>
<dbReference type="InterPro" id="IPR036465">
    <property type="entry name" value="vWFA_dom_sf"/>
</dbReference>
<keyword evidence="1" id="KW-1133">Transmembrane helix</keyword>
<dbReference type="RefSeq" id="WP_140482170.1">
    <property type="nucleotide sequence ID" value="NZ_CP041090.2"/>
</dbReference>
<gene>
    <name evidence="3" type="ORF">FJN17_29705</name>
</gene>
<keyword evidence="4" id="KW-1185">Reference proteome</keyword>
<proteinExistence type="predicted"/>
<reference evidence="3 4" key="2">
    <citation type="journal article" date="2020" name="Int. J. Syst. Evol. Microbiol.">
        <title>Description and complete genome sequences of Bradyrhizobium symbiodeficiens sp. nov., a non-symbiotic bacterium associated with legumes native to Canada.</title>
        <authorList>
            <person name="Bromfield E.S.P."/>
            <person name="Cloutier S."/>
            <person name="Nguyen H.D.T."/>
        </authorList>
    </citation>
    <scope>NUCLEOTIDE SEQUENCE [LARGE SCALE GENOMIC DNA]</scope>
    <source>
        <strain evidence="3 4">65S1MB</strain>
    </source>
</reference>
<feature type="transmembrane region" description="Helical" evidence="1">
    <location>
        <begin position="20"/>
        <end position="41"/>
    </location>
</feature>
<reference evidence="4" key="1">
    <citation type="submission" date="2019-06" db="EMBL/GenBank/DDBJ databases">
        <title>Whole-Genome Sequence of Bradyrhizobium sp. 3 Strain 65S1MB.</title>
        <authorList>
            <person name="Bromfield E.S.P."/>
            <person name="Cloutier S."/>
            <person name="Nguyen H.D.T."/>
        </authorList>
    </citation>
    <scope>NUCLEOTIDE SEQUENCE [LARGE SCALE GENOMIC DNA]</scope>
    <source>
        <strain evidence="4">65S1MB</strain>
    </source>
</reference>
<dbReference type="EMBL" id="CP041090">
    <property type="protein sequence ID" value="QDF41422.1"/>
    <property type="molecule type" value="Genomic_DNA"/>
</dbReference>
<dbReference type="Proteomes" id="UP000319298">
    <property type="component" value="Chromosome"/>
</dbReference>
<keyword evidence="1" id="KW-0472">Membrane</keyword>
<evidence type="ECO:0000256" key="1">
    <source>
        <dbReference type="SAM" id="Phobius"/>
    </source>
</evidence>
<dbReference type="InterPro" id="IPR028087">
    <property type="entry name" value="Tad_N"/>
</dbReference>
<organism evidence="3 4">
    <name type="scientific">Bradyrhizobium symbiodeficiens</name>
    <dbReference type="NCBI Taxonomy" id="1404367"/>
    <lineage>
        <taxon>Bacteria</taxon>
        <taxon>Pseudomonadati</taxon>
        <taxon>Pseudomonadota</taxon>
        <taxon>Alphaproteobacteria</taxon>
        <taxon>Hyphomicrobiales</taxon>
        <taxon>Nitrobacteraceae</taxon>
        <taxon>Bradyrhizobium</taxon>
    </lineage>
</organism>
<dbReference type="PROSITE" id="PS51257">
    <property type="entry name" value="PROKAR_LIPOPROTEIN"/>
    <property type="match status" value="1"/>
</dbReference>
<evidence type="ECO:0000259" key="2">
    <source>
        <dbReference type="Pfam" id="PF13400"/>
    </source>
</evidence>
<evidence type="ECO:0000313" key="4">
    <source>
        <dbReference type="Proteomes" id="UP000319298"/>
    </source>
</evidence>
<evidence type="ECO:0000313" key="3">
    <source>
        <dbReference type="EMBL" id="QDF41422.1"/>
    </source>
</evidence>
<sequence>MRAALSTIIRRFVHDRRGNIAVIFALGCVPLITAVGCAVDYSRATQTRAKLQAAADAASVGSIAKASPAFKAAGTMTSDGSISVGVTDANNIFNANRANLTGYTLNSVTPTVVKTGSTVTSTVAFNATINTMFLGLIGKTALALTGTSKATASMPLYIDFYLLLDNSPSMGVAATPDDVTKMVNNTSDKCAFACHDYNDSKNYYNLAKTLGVTTRIDVLRSATQSLMDTAAATQTYSNQFRMAIYDFGASSKTIGLRALFSLSSSLSSAKTAAGNIDLMGVYGNNDIYTKDQDTQFSTLFPAISNEIPNPGSGTSNSPLKYLFFVSDGVADESNAGCLKPLSGSSRCQSPLNASLCKAMKDRGVKIAVLYTTYLKLPTNKWYMDWIDPFNQGPFGPSPNSQVAQNMQSCASPGFYFEVSPTQGIADAMNALFKKAVADARISG</sequence>
<dbReference type="SUPFAM" id="SSF53300">
    <property type="entry name" value="vWA-like"/>
    <property type="match status" value="1"/>
</dbReference>